<organism evidence="2">
    <name type="scientific">hydrothermal vent metagenome</name>
    <dbReference type="NCBI Taxonomy" id="652676"/>
    <lineage>
        <taxon>unclassified sequences</taxon>
        <taxon>metagenomes</taxon>
        <taxon>ecological metagenomes</taxon>
    </lineage>
</organism>
<keyword evidence="1" id="KW-0472">Membrane</keyword>
<feature type="transmembrane region" description="Helical" evidence="1">
    <location>
        <begin position="105"/>
        <end position="125"/>
    </location>
</feature>
<feature type="transmembrane region" description="Helical" evidence="1">
    <location>
        <begin position="6"/>
        <end position="29"/>
    </location>
</feature>
<evidence type="ECO:0000256" key="1">
    <source>
        <dbReference type="SAM" id="Phobius"/>
    </source>
</evidence>
<dbReference type="AlphaFoldDB" id="A0A3B0STN5"/>
<name>A0A3B0STN5_9ZZZZ</name>
<evidence type="ECO:0000313" key="2">
    <source>
        <dbReference type="EMBL" id="VAW09265.1"/>
    </source>
</evidence>
<keyword evidence="1" id="KW-1133">Transmembrane helix</keyword>
<protein>
    <recommendedName>
        <fullName evidence="3">Copper resistance protein D domain-containing protein</fullName>
    </recommendedName>
</protein>
<sequence>MNVVLWIHLLAVAVWTGGLITLAALVPAIRKAGADIEVIRAAARQFGRLSWTAMGLAVVTGLMLANDFGYSLSGSVIGTKVRVVGAMIALAGFHQFTAKKTPPAIRGAIQGVVLVLAVLTFWLAATI</sequence>
<gene>
    <name evidence="2" type="ORF">MNBD_ACTINO02-1674</name>
</gene>
<feature type="transmembrane region" description="Helical" evidence="1">
    <location>
        <begin position="49"/>
        <end position="66"/>
    </location>
</feature>
<dbReference type="EMBL" id="UOEK01000543">
    <property type="protein sequence ID" value="VAW09265.1"/>
    <property type="molecule type" value="Genomic_DNA"/>
</dbReference>
<reference evidence="2" key="1">
    <citation type="submission" date="2018-06" db="EMBL/GenBank/DDBJ databases">
        <authorList>
            <person name="Zhirakovskaya E."/>
        </authorList>
    </citation>
    <scope>NUCLEOTIDE SEQUENCE</scope>
</reference>
<accession>A0A3B0STN5</accession>
<keyword evidence="1" id="KW-0812">Transmembrane</keyword>
<evidence type="ECO:0008006" key="3">
    <source>
        <dbReference type="Google" id="ProtNLM"/>
    </source>
</evidence>
<proteinExistence type="predicted"/>